<feature type="transmembrane region" description="Helical" evidence="1">
    <location>
        <begin position="200"/>
        <end position="217"/>
    </location>
</feature>
<organism evidence="2 3">
    <name type="scientific">Mesorhizobium prunaredense</name>
    <dbReference type="NCBI Taxonomy" id="1631249"/>
    <lineage>
        <taxon>Bacteria</taxon>
        <taxon>Pseudomonadati</taxon>
        <taxon>Pseudomonadota</taxon>
        <taxon>Alphaproteobacteria</taxon>
        <taxon>Hyphomicrobiales</taxon>
        <taxon>Phyllobacteriaceae</taxon>
        <taxon>Mesorhizobium</taxon>
    </lineage>
</organism>
<feature type="transmembrane region" description="Helical" evidence="1">
    <location>
        <begin position="66"/>
        <end position="83"/>
    </location>
</feature>
<dbReference type="RefSeq" id="WP_077379339.1">
    <property type="nucleotide sequence ID" value="NZ_FTPD01000021.1"/>
</dbReference>
<dbReference type="Proteomes" id="UP000188388">
    <property type="component" value="Unassembled WGS sequence"/>
</dbReference>
<evidence type="ECO:0000256" key="1">
    <source>
        <dbReference type="SAM" id="Phobius"/>
    </source>
</evidence>
<keyword evidence="1" id="KW-0812">Transmembrane</keyword>
<name>A0A1R3VD11_9HYPH</name>
<feature type="transmembrane region" description="Helical" evidence="1">
    <location>
        <begin position="158"/>
        <end position="180"/>
    </location>
</feature>
<sequence length="231" mass="23527">MTELSSSALDADPLSHGARLALRRVVMVAWLAIGLGFAMEALILAGRFAAGSHPATTQVLIELAQGVTWAFFVCAGVSLGSAIAKVRASLGGLISAISAPLAMGIAKGSQKFMVSALDAAANPAILSLTTLGVLRAIEYGLLGWILASLASKEKPRPLHFALAGALIGAVFGGGITVLTIETAAANDAALALPQAITTGLNEIVSPIGCSLVVYIALQVGRHMKFISAEAR</sequence>
<keyword evidence="1" id="KW-1133">Transmembrane helix</keyword>
<reference evidence="3" key="1">
    <citation type="submission" date="2017-01" db="EMBL/GenBank/DDBJ databases">
        <authorList>
            <person name="Brunel B."/>
        </authorList>
    </citation>
    <scope>NUCLEOTIDE SEQUENCE [LARGE SCALE GENOMIC DNA]</scope>
</reference>
<keyword evidence="3" id="KW-1185">Reference proteome</keyword>
<evidence type="ECO:0008006" key="4">
    <source>
        <dbReference type="Google" id="ProtNLM"/>
    </source>
</evidence>
<keyword evidence="1" id="KW-0472">Membrane</keyword>
<feature type="transmembrane region" description="Helical" evidence="1">
    <location>
        <begin position="25"/>
        <end position="46"/>
    </location>
</feature>
<gene>
    <name evidence="2" type="ORF">BQ8794_280009</name>
</gene>
<evidence type="ECO:0000313" key="3">
    <source>
        <dbReference type="Proteomes" id="UP000188388"/>
    </source>
</evidence>
<feature type="transmembrane region" description="Helical" evidence="1">
    <location>
        <begin position="126"/>
        <end position="146"/>
    </location>
</feature>
<feature type="transmembrane region" description="Helical" evidence="1">
    <location>
        <begin position="90"/>
        <end position="106"/>
    </location>
</feature>
<accession>A0A1R3VD11</accession>
<dbReference type="AlphaFoldDB" id="A0A1R3VD11"/>
<evidence type="ECO:0000313" key="2">
    <source>
        <dbReference type="EMBL" id="SIT56270.1"/>
    </source>
</evidence>
<dbReference type="EMBL" id="FTPD01000021">
    <property type="protein sequence ID" value="SIT56270.1"/>
    <property type="molecule type" value="Genomic_DNA"/>
</dbReference>
<protein>
    <recommendedName>
        <fullName evidence="4">Transmembrane protein</fullName>
    </recommendedName>
</protein>
<proteinExistence type="predicted"/>